<keyword evidence="3" id="KW-1185">Reference proteome</keyword>
<dbReference type="Proteomes" id="UP000700059">
    <property type="component" value="Unassembled WGS sequence"/>
</dbReference>
<sequence length="184" mass="21273">MELNTNEKQELKELYKKLNNLYKERAKLEVLKKNREESLKEEIASVCEIKNKQGETDAKRVKMPLINAILDELYKEKPNKKEEEISLYETYKEAISRNKINKDCITNFLSSTESLNENAAFIKESFKDSTLLSKEVLDALSALLKEEYKLHLNDALSKEGYEIKEPKDNAELEALKELIKGLVG</sequence>
<accession>A0ABS7JP78</accession>
<feature type="coiled-coil region" evidence="1">
    <location>
        <begin position="1"/>
        <end position="31"/>
    </location>
</feature>
<name>A0ABS7JP78_9HELI</name>
<reference evidence="2 3" key="1">
    <citation type="submission" date="2021-08" db="EMBL/GenBank/DDBJ databases">
        <title>Helicobacter spp. isolated from feces of Anatolian Ground Squirrel (Spermophilus xanthoprymnus) in Turkey.</title>
        <authorList>
            <person name="Aydin F."/>
            <person name="Abay S."/>
            <person name="Kayman T."/>
            <person name="Karakaya E."/>
            <person name="Saticioglu I.B."/>
        </authorList>
    </citation>
    <scope>NUCLEOTIDE SEQUENCE [LARGE SCALE GENOMIC DNA]</scope>
    <source>
        <strain evidence="2 3">Faydin-H70</strain>
    </source>
</reference>
<dbReference type="RefSeq" id="WP_221532547.1">
    <property type="nucleotide sequence ID" value="NZ_JAIGYP010000010.1"/>
</dbReference>
<proteinExistence type="predicted"/>
<protein>
    <recommendedName>
        <fullName evidence="4">DUF4355 domain-containing protein</fullName>
    </recommendedName>
</protein>
<comment type="caution">
    <text evidence="2">The sequence shown here is derived from an EMBL/GenBank/DDBJ whole genome shotgun (WGS) entry which is preliminary data.</text>
</comment>
<evidence type="ECO:0000313" key="2">
    <source>
        <dbReference type="EMBL" id="MBX7491214.1"/>
    </source>
</evidence>
<evidence type="ECO:0008006" key="4">
    <source>
        <dbReference type="Google" id="ProtNLM"/>
    </source>
</evidence>
<dbReference type="EMBL" id="JAIGYQ010000010">
    <property type="protein sequence ID" value="MBX7491214.1"/>
    <property type="molecule type" value="Genomic_DNA"/>
</dbReference>
<keyword evidence="1" id="KW-0175">Coiled coil</keyword>
<organism evidence="2 3">
    <name type="scientific">Helicobacter turcicus</name>
    <dbReference type="NCBI Taxonomy" id="2867412"/>
    <lineage>
        <taxon>Bacteria</taxon>
        <taxon>Pseudomonadati</taxon>
        <taxon>Campylobacterota</taxon>
        <taxon>Epsilonproteobacteria</taxon>
        <taxon>Campylobacterales</taxon>
        <taxon>Helicobacteraceae</taxon>
        <taxon>Helicobacter</taxon>
    </lineage>
</organism>
<gene>
    <name evidence="2" type="ORF">K4G57_07045</name>
</gene>
<evidence type="ECO:0000256" key="1">
    <source>
        <dbReference type="SAM" id="Coils"/>
    </source>
</evidence>
<evidence type="ECO:0000313" key="3">
    <source>
        <dbReference type="Proteomes" id="UP000700059"/>
    </source>
</evidence>